<keyword evidence="4 11" id="KW-0863">Zinc-finger</keyword>
<name>A0A9D3LSF6_ANGAN</name>
<dbReference type="SMART" id="SM00355">
    <property type="entry name" value="ZnF_C2H2"/>
    <property type="match status" value="6"/>
</dbReference>
<evidence type="ECO:0000313" key="15">
    <source>
        <dbReference type="Proteomes" id="UP001044222"/>
    </source>
</evidence>
<feature type="domain" description="C2H2-type" evidence="13">
    <location>
        <begin position="522"/>
        <end position="549"/>
    </location>
</feature>
<evidence type="ECO:0000256" key="3">
    <source>
        <dbReference type="ARBA" id="ARBA00022737"/>
    </source>
</evidence>
<keyword evidence="15" id="KW-1185">Reference proteome</keyword>
<dbReference type="GO" id="GO:0000981">
    <property type="term" value="F:DNA-binding transcription factor activity, RNA polymerase II-specific"/>
    <property type="evidence" value="ECO:0007669"/>
    <property type="project" value="TreeGrafter"/>
</dbReference>
<keyword evidence="5" id="KW-0862">Zinc</keyword>
<evidence type="ECO:0000256" key="2">
    <source>
        <dbReference type="ARBA" id="ARBA00022723"/>
    </source>
</evidence>
<organism evidence="14 15">
    <name type="scientific">Anguilla anguilla</name>
    <name type="common">European freshwater eel</name>
    <name type="synonym">Muraena anguilla</name>
    <dbReference type="NCBI Taxonomy" id="7936"/>
    <lineage>
        <taxon>Eukaryota</taxon>
        <taxon>Metazoa</taxon>
        <taxon>Chordata</taxon>
        <taxon>Craniata</taxon>
        <taxon>Vertebrata</taxon>
        <taxon>Euteleostomi</taxon>
        <taxon>Actinopterygii</taxon>
        <taxon>Neopterygii</taxon>
        <taxon>Teleostei</taxon>
        <taxon>Anguilliformes</taxon>
        <taxon>Anguillidae</taxon>
        <taxon>Anguilla</taxon>
    </lineage>
</organism>
<dbReference type="InterPro" id="IPR036236">
    <property type="entry name" value="Znf_C2H2_sf"/>
</dbReference>
<dbReference type="FunFam" id="3.30.160.60:FF:000215">
    <property type="entry name" value="Spalt-like transcription factor 3"/>
    <property type="match status" value="1"/>
</dbReference>
<dbReference type="AlphaFoldDB" id="A0A9D3LSF6"/>
<dbReference type="FunFam" id="3.30.160.60:FF:000025">
    <property type="entry name" value="Spalt-like transcription factor 1"/>
    <property type="match status" value="1"/>
</dbReference>
<evidence type="ECO:0000313" key="14">
    <source>
        <dbReference type="EMBL" id="KAG5836180.1"/>
    </source>
</evidence>
<feature type="region of interest" description="Disordered" evidence="12">
    <location>
        <begin position="1"/>
        <end position="26"/>
    </location>
</feature>
<dbReference type="CDD" id="cd20908">
    <property type="entry name" value="SUF4-like"/>
    <property type="match status" value="1"/>
</dbReference>
<dbReference type="FunFam" id="3.30.160.60:FF:000302">
    <property type="entry name" value="Spalt-like transcription factor 1"/>
    <property type="match status" value="1"/>
</dbReference>
<dbReference type="PANTHER" id="PTHR23233">
    <property type="entry name" value="SAL-LIKE PROTEIN"/>
    <property type="match status" value="1"/>
</dbReference>
<protein>
    <recommendedName>
        <fullName evidence="13">C2H2-type domain-containing protein</fullName>
    </recommendedName>
</protein>
<feature type="region of interest" description="Disordered" evidence="12">
    <location>
        <begin position="619"/>
        <end position="685"/>
    </location>
</feature>
<feature type="region of interest" description="Disordered" evidence="12">
    <location>
        <begin position="716"/>
        <end position="765"/>
    </location>
</feature>
<accession>A0A9D3LSF6</accession>
<comment type="caution">
    <text evidence="14">The sequence shown here is derived from an EMBL/GenBank/DDBJ whole genome shotgun (WGS) entry which is preliminary data.</text>
</comment>
<evidence type="ECO:0000256" key="4">
    <source>
        <dbReference type="ARBA" id="ARBA00022771"/>
    </source>
</evidence>
<evidence type="ECO:0000256" key="5">
    <source>
        <dbReference type="ARBA" id="ARBA00022833"/>
    </source>
</evidence>
<comment type="similarity">
    <text evidence="10">Belongs to the sal C2H2-type zinc-finger protein family.</text>
</comment>
<feature type="domain" description="C2H2-type" evidence="13">
    <location>
        <begin position="550"/>
        <end position="577"/>
    </location>
</feature>
<feature type="region of interest" description="Disordered" evidence="12">
    <location>
        <begin position="304"/>
        <end position="333"/>
    </location>
</feature>
<dbReference type="GO" id="GO:0005634">
    <property type="term" value="C:nucleus"/>
    <property type="evidence" value="ECO:0007669"/>
    <property type="project" value="UniProtKB-SubCell"/>
</dbReference>
<evidence type="ECO:0000256" key="12">
    <source>
        <dbReference type="SAM" id="MobiDB-lite"/>
    </source>
</evidence>
<comment type="subcellular location">
    <subcellularLocation>
        <location evidence="1">Nucleus</location>
    </subcellularLocation>
</comment>
<evidence type="ECO:0000256" key="10">
    <source>
        <dbReference type="ARBA" id="ARBA00038474"/>
    </source>
</evidence>
<dbReference type="InterPro" id="IPR013087">
    <property type="entry name" value="Znf_C2H2_type"/>
</dbReference>
<feature type="compositionally biased region" description="Basic and acidic residues" evidence="12">
    <location>
        <begin position="660"/>
        <end position="676"/>
    </location>
</feature>
<feature type="domain" description="C2H2-type" evidence="13">
    <location>
        <begin position="335"/>
        <end position="362"/>
    </location>
</feature>
<gene>
    <name evidence="14" type="ORF">ANANG_G00251820</name>
</gene>
<reference evidence="14" key="1">
    <citation type="submission" date="2021-01" db="EMBL/GenBank/DDBJ databases">
        <title>A chromosome-scale assembly of European eel, Anguilla anguilla.</title>
        <authorList>
            <person name="Henkel C."/>
            <person name="Jong-Raadsen S.A."/>
            <person name="Dufour S."/>
            <person name="Weltzien F.-A."/>
            <person name="Palstra A.P."/>
            <person name="Pelster B."/>
            <person name="Spaink H.P."/>
            <person name="Van Den Thillart G.E."/>
            <person name="Jansen H."/>
            <person name="Zahm M."/>
            <person name="Klopp C."/>
            <person name="Cedric C."/>
            <person name="Louis A."/>
            <person name="Berthelot C."/>
            <person name="Parey E."/>
            <person name="Roest Crollius H."/>
            <person name="Montfort J."/>
            <person name="Robinson-Rechavi M."/>
            <person name="Bucao C."/>
            <person name="Bouchez O."/>
            <person name="Gislard M."/>
            <person name="Lluch J."/>
            <person name="Milhes M."/>
            <person name="Lampietro C."/>
            <person name="Lopez Roques C."/>
            <person name="Donnadieu C."/>
            <person name="Braasch I."/>
            <person name="Desvignes T."/>
            <person name="Postlethwait J."/>
            <person name="Bobe J."/>
            <person name="Guiguen Y."/>
            <person name="Dirks R."/>
        </authorList>
    </citation>
    <scope>NUCLEOTIDE SEQUENCE</scope>
    <source>
        <strain evidence="14">Tag_6206</strain>
        <tissue evidence="14">Liver</tissue>
    </source>
</reference>
<evidence type="ECO:0000256" key="6">
    <source>
        <dbReference type="ARBA" id="ARBA00023015"/>
    </source>
</evidence>
<feature type="domain" description="C2H2-type" evidence="13">
    <location>
        <begin position="363"/>
        <end position="390"/>
    </location>
</feature>
<keyword evidence="7" id="KW-0238">DNA-binding</keyword>
<keyword evidence="2" id="KW-0479">Metal-binding</keyword>
<dbReference type="EMBL" id="JAFIRN010000014">
    <property type="protein sequence ID" value="KAG5836180.1"/>
    <property type="molecule type" value="Genomic_DNA"/>
</dbReference>
<feature type="compositionally biased region" description="Polar residues" evidence="12">
    <location>
        <begin position="94"/>
        <end position="107"/>
    </location>
</feature>
<evidence type="ECO:0000256" key="1">
    <source>
        <dbReference type="ARBA" id="ARBA00004123"/>
    </source>
</evidence>
<evidence type="ECO:0000256" key="9">
    <source>
        <dbReference type="ARBA" id="ARBA00023242"/>
    </source>
</evidence>
<dbReference type="GO" id="GO:0000978">
    <property type="term" value="F:RNA polymerase II cis-regulatory region sequence-specific DNA binding"/>
    <property type="evidence" value="ECO:0007669"/>
    <property type="project" value="TreeGrafter"/>
</dbReference>
<dbReference type="PROSITE" id="PS00028">
    <property type="entry name" value="ZINC_FINGER_C2H2_1"/>
    <property type="match status" value="5"/>
</dbReference>
<dbReference type="Gene3D" id="3.30.160.60">
    <property type="entry name" value="Classic Zinc Finger"/>
    <property type="match status" value="5"/>
</dbReference>
<keyword evidence="9" id="KW-0539">Nucleus</keyword>
<dbReference type="PROSITE" id="PS50157">
    <property type="entry name" value="ZINC_FINGER_C2H2_2"/>
    <property type="match status" value="5"/>
</dbReference>
<feature type="region of interest" description="Disordered" evidence="12">
    <location>
        <begin position="85"/>
        <end position="130"/>
    </location>
</feature>
<proteinExistence type="inferred from homology"/>
<dbReference type="GO" id="GO:0048731">
    <property type="term" value="P:system development"/>
    <property type="evidence" value="ECO:0007669"/>
    <property type="project" value="UniProtKB-ARBA"/>
</dbReference>
<keyword evidence="6" id="KW-0805">Transcription regulation</keyword>
<evidence type="ECO:0000256" key="8">
    <source>
        <dbReference type="ARBA" id="ARBA00023163"/>
    </source>
</evidence>
<keyword evidence="8" id="KW-0804">Transcription</keyword>
<feature type="domain" description="C2H2-type" evidence="13">
    <location>
        <begin position="582"/>
        <end position="609"/>
    </location>
</feature>
<dbReference type="SUPFAM" id="SSF57667">
    <property type="entry name" value="beta-beta-alpha zinc fingers"/>
    <property type="match status" value="3"/>
</dbReference>
<dbReference type="GO" id="GO:0008270">
    <property type="term" value="F:zinc ion binding"/>
    <property type="evidence" value="ECO:0007669"/>
    <property type="project" value="UniProtKB-KW"/>
</dbReference>
<feature type="compositionally biased region" description="Polar residues" evidence="12">
    <location>
        <begin position="727"/>
        <end position="756"/>
    </location>
</feature>
<dbReference type="Pfam" id="PF00096">
    <property type="entry name" value="zf-C2H2"/>
    <property type="match status" value="4"/>
</dbReference>
<evidence type="ECO:0000256" key="7">
    <source>
        <dbReference type="ARBA" id="ARBA00023125"/>
    </source>
</evidence>
<feature type="compositionally biased region" description="Basic residues" evidence="12">
    <location>
        <begin position="1"/>
        <end position="11"/>
    </location>
</feature>
<sequence length="810" mass="86009">MSRRKQAKPQHVHSEDPDSVKNGFLQDDQLVNDWSKMKRSRTETYVCDKCCAEFFDESEFVRHQSGCGQGRRVLIVRDDDAGALSELSHGSADSCPSDQSDSLSGGDTHSKGSAWAAEKTREAETNGEDRLQAEIFAARDTPRAPDAEMEEPRGSSGAVVQQFPGVKLPPIPAGLNAIPAILEQLLSLQHQQLMQIQLTEQIRVQVAMMVSDGLSSLAGIGAAVDPLKALGAHLSQQLSAAAAMIGKKAGAQSLSLESLKHGKVPLSKSVPSGSDPADLAPKVSSLFPLMPGAFGFHGPFPSNAAGLEPSRKGKSAPLNAGLDPKTDPGEPNLKRKCMYCGKKFGNDSGLQIHLRSHTGERPYKCNICGNRFTTRGNLKVHFQRHRDKYPHVRMNPHPVPEHLDNAASNGSVPYGMPAPTEDSGRGGRPMLGFLSSGSRLAPMTPQDFPEGVAFSQMLPSFKSEGAFAMSGGHPRADRIFAPLAGLDGLRRPGGIGLSGEQGSGTSKLQEMVDCLEKTGNPNECTICHRVLSCASSLKMHYRTHTGERPHKCKTCGRAFSTKGNLKAHQAVHRANAPLRTQHSCPICQKKFTNAVVLQQHIRMHMGGQIPNTLLPDAVPLGDPLAAGPSPPGEEKAAGGTNSFGEEGSEDDDLGSQKVPGEPREAPCPHPAPKEEGSSPPSDAIALDNHMKSFASALNLQLKASVASEVGGVLNELPSAREDLPSRNDPSPTASDSASFQSMSPVPSHFKTASPNNAALGGHGRGAPAWSGTLWDPDASGALDLTSASFFPKAIKEEPSMSFSNGEHSKS</sequence>
<dbReference type="PANTHER" id="PTHR23233:SF19">
    <property type="entry name" value="SAL-LIKE PROTEIN 4"/>
    <property type="match status" value="1"/>
</dbReference>
<feature type="compositionally biased region" description="Basic and acidic residues" evidence="12">
    <location>
        <begin position="118"/>
        <end position="130"/>
    </location>
</feature>
<evidence type="ECO:0000256" key="11">
    <source>
        <dbReference type="PROSITE-ProRule" id="PRU00042"/>
    </source>
</evidence>
<dbReference type="InterPro" id="IPR051565">
    <property type="entry name" value="Sal_C2H2-zinc-finger"/>
</dbReference>
<evidence type="ECO:0000259" key="13">
    <source>
        <dbReference type="PROSITE" id="PS50157"/>
    </source>
</evidence>
<dbReference type="Proteomes" id="UP001044222">
    <property type="component" value="Chromosome 14"/>
</dbReference>
<keyword evidence="3" id="KW-0677">Repeat</keyword>